<dbReference type="InterPro" id="IPR051907">
    <property type="entry name" value="DoxX-like_oxidoreductase"/>
</dbReference>
<evidence type="ECO:0000313" key="10">
    <source>
        <dbReference type="Proteomes" id="UP000185511"/>
    </source>
</evidence>
<keyword evidence="6 8" id="KW-0472">Membrane</keyword>
<protein>
    <submittedName>
        <fullName evidence="9">Membrane protein</fullName>
    </submittedName>
</protein>
<keyword evidence="5 8" id="KW-1133">Transmembrane helix</keyword>
<accession>A0AAC9LGK9</accession>
<evidence type="ECO:0000256" key="1">
    <source>
        <dbReference type="ARBA" id="ARBA00004651"/>
    </source>
</evidence>
<evidence type="ECO:0000313" key="9">
    <source>
        <dbReference type="EMBL" id="APU17202.1"/>
    </source>
</evidence>
<name>A0AAC9LGK9_9PSEU</name>
<gene>
    <name evidence="9" type="ORF">UA74_25985</name>
</gene>
<sequence length="310" mass="33726">MAESHHGAERARRHEPEPDYDEDRYSEAAGDPGREPGAGVDPDLGRHIDRNQDWDRDETWDRDQDRDAVRDRDRDAVRDRDDDWDRDSDRGRDTARQRDRRRDAGPEADGDYDGDYDNEYDDYDDSVDRARLTEPEPLDGWNKPSLPANAGTDVGLLVLRLVLGGVFVAHGAQKVFGLFGGPGIDGFAAYLTQSGFQQAELLAWVTGVTELAGGALVILGFATPLAAAGLLAVMANVILLRFAEGFFLTPDGGFELEAVLAGLAAALVFAGPGRAALDNGRPWYRRPIITGVSCLVVAAGAAAAVYFLLR</sequence>
<keyword evidence="4 8" id="KW-0812">Transmembrane</keyword>
<dbReference type="PANTHER" id="PTHR33452:SF1">
    <property type="entry name" value="INNER MEMBRANE PROTEIN YPHA-RELATED"/>
    <property type="match status" value="1"/>
</dbReference>
<evidence type="ECO:0000256" key="3">
    <source>
        <dbReference type="ARBA" id="ARBA00022475"/>
    </source>
</evidence>
<dbReference type="AlphaFoldDB" id="A0AAC9LGK9"/>
<reference evidence="10" key="1">
    <citation type="submission" date="2016-06" db="EMBL/GenBank/DDBJ databases">
        <title>Complete genome sequence of Actinoalloteichus fjordicus DSM 46855 (=ADI127-17), type strain of the new species Actinoalloteichus fjordicus.</title>
        <authorList>
            <person name="Ruckert C."/>
            <person name="Nouioui I."/>
            <person name="Willmese J."/>
            <person name="van Wezel G."/>
            <person name="Klenk H.-P."/>
            <person name="Kalinowski J."/>
            <person name="Zotchev S.B."/>
        </authorList>
    </citation>
    <scope>NUCLEOTIDE SEQUENCE [LARGE SCALE GENOMIC DNA]</scope>
    <source>
        <strain evidence="10">ADI127-7</strain>
    </source>
</reference>
<comment type="similarity">
    <text evidence="2">Belongs to the DoxX family.</text>
</comment>
<feature type="compositionally biased region" description="Basic and acidic residues" evidence="7">
    <location>
        <begin position="43"/>
        <end position="105"/>
    </location>
</feature>
<dbReference type="PANTHER" id="PTHR33452">
    <property type="entry name" value="OXIDOREDUCTASE CATD-RELATED"/>
    <property type="match status" value="1"/>
</dbReference>
<dbReference type="EMBL" id="CP016076">
    <property type="protein sequence ID" value="APU17202.1"/>
    <property type="molecule type" value="Genomic_DNA"/>
</dbReference>
<keyword evidence="10" id="KW-1185">Reference proteome</keyword>
<feature type="transmembrane region" description="Helical" evidence="8">
    <location>
        <begin position="289"/>
        <end position="309"/>
    </location>
</feature>
<feature type="region of interest" description="Disordered" evidence="7">
    <location>
        <begin position="1"/>
        <end position="120"/>
    </location>
</feature>
<evidence type="ECO:0000256" key="2">
    <source>
        <dbReference type="ARBA" id="ARBA00006679"/>
    </source>
</evidence>
<dbReference type="KEGG" id="acad:UA74_25985"/>
<feature type="transmembrane region" description="Helical" evidence="8">
    <location>
        <begin position="216"/>
        <end position="238"/>
    </location>
</feature>
<comment type="subcellular location">
    <subcellularLocation>
        <location evidence="1">Cell membrane</location>
        <topology evidence="1">Multi-pass membrane protein</topology>
    </subcellularLocation>
</comment>
<keyword evidence="3" id="KW-1003">Cell membrane</keyword>
<evidence type="ECO:0000256" key="7">
    <source>
        <dbReference type="SAM" id="MobiDB-lite"/>
    </source>
</evidence>
<evidence type="ECO:0000256" key="5">
    <source>
        <dbReference type="ARBA" id="ARBA00022989"/>
    </source>
</evidence>
<feature type="compositionally biased region" description="Acidic residues" evidence="7">
    <location>
        <begin position="106"/>
        <end position="120"/>
    </location>
</feature>
<evidence type="ECO:0000256" key="8">
    <source>
        <dbReference type="SAM" id="Phobius"/>
    </source>
</evidence>
<dbReference type="Pfam" id="PF07681">
    <property type="entry name" value="DoxX"/>
    <property type="match status" value="1"/>
</dbReference>
<dbReference type="GO" id="GO:0005886">
    <property type="term" value="C:plasma membrane"/>
    <property type="evidence" value="ECO:0007669"/>
    <property type="project" value="UniProtKB-SubCell"/>
</dbReference>
<evidence type="ECO:0000256" key="4">
    <source>
        <dbReference type="ARBA" id="ARBA00022692"/>
    </source>
</evidence>
<evidence type="ECO:0000256" key="6">
    <source>
        <dbReference type="ARBA" id="ARBA00023136"/>
    </source>
</evidence>
<feature type="transmembrane region" description="Helical" evidence="8">
    <location>
        <begin position="258"/>
        <end position="277"/>
    </location>
</feature>
<proteinExistence type="inferred from homology"/>
<dbReference type="Proteomes" id="UP000185511">
    <property type="component" value="Chromosome"/>
</dbReference>
<organism evidence="9 10">
    <name type="scientific">Actinoalloteichus fjordicus</name>
    <dbReference type="NCBI Taxonomy" id="1612552"/>
    <lineage>
        <taxon>Bacteria</taxon>
        <taxon>Bacillati</taxon>
        <taxon>Actinomycetota</taxon>
        <taxon>Actinomycetes</taxon>
        <taxon>Pseudonocardiales</taxon>
        <taxon>Pseudonocardiaceae</taxon>
        <taxon>Actinoalloteichus</taxon>
    </lineage>
</organism>
<dbReference type="InterPro" id="IPR032808">
    <property type="entry name" value="DoxX"/>
</dbReference>
<feature type="compositionally biased region" description="Basic and acidic residues" evidence="7">
    <location>
        <begin position="1"/>
        <end position="17"/>
    </location>
</feature>